<dbReference type="AlphaFoldDB" id="A0ABD4Z4B7"/>
<sequence length="516" mass="60255">MDIAIIPNSPIYVYGEAAKVDVVIYRDVPCEEFEVSFESKFVISNSERKVFSDLRKVKGGVEVSTQFVFEIPRAESSEYVLRLFAKVRGCGEEASENINLSVYGVVQKLVNLVIVWHNHQPPNYLPSGAYFADYPFKWVIYNLFEPYALGGPYYIHAKVYEMFPKVKTTVNLSPSLLAQWREAIERGYVMENGERILPSDRRIELIKETLELYKKLANQNSIEILTSVYAHTILGYLIHRFDMEEVIRDELRLGMEITKEVAGFEPHGVWTPEMAWHNRLGSIYADMGLEYTILCGKSHFTRAIGDKTTIYEPYEFVGNGKRIKILFRDQAISDLIGFRNNFANRVEALKAALDTVLNIVSRRGFVTIALDGENWMIFSKYPKNTYPYFVKLYEYINTLQEKGFLKSLTGYEAVKTCGDSCRKILYIPTNSWVNSFHKWDGELNEQRYMWFEIEKAYQRLKIYKQLIGETKDIKEAYWALYHAIDSDYWWTEFWNPRVIKTWLEELHKTLNSIKIV</sequence>
<reference evidence="4 5" key="1">
    <citation type="submission" date="2023-05" db="EMBL/GenBank/DDBJ databases">
        <title>A new hyperthermophilic archaea 'Ignisphaera cupida' sp. nov. and description of the family 'Ignisphaeraceae' fam. nov.</title>
        <authorList>
            <person name="Podosokorskaya O.A."/>
            <person name="Elcheninov A.G."/>
            <person name="Klukina A."/>
            <person name="Merkel A.Y."/>
        </authorList>
    </citation>
    <scope>NUCLEOTIDE SEQUENCE [LARGE SCALE GENOMIC DNA]</scope>
    <source>
        <strain evidence="4 5">4213-co</strain>
    </source>
</reference>
<organism evidence="4 5">
    <name type="scientific">Ignisphaera cupida</name>
    <dbReference type="NCBI Taxonomy" id="3050454"/>
    <lineage>
        <taxon>Archaea</taxon>
        <taxon>Thermoproteota</taxon>
        <taxon>Thermoprotei</taxon>
        <taxon>Desulfurococcales</taxon>
        <taxon>Desulfurococcaceae</taxon>
        <taxon>Ignisphaera</taxon>
    </lineage>
</organism>
<gene>
    <name evidence="4" type="ORF">QPL79_02145</name>
</gene>
<keyword evidence="5" id="KW-1185">Reference proteome</keyword>
<proteinExistence type="inferred from homology"/>
<dbReference type="InterPro" id="IPR052046">
    <property type="entry name" value="GH57_Enzymes"/>
</dbReference>
<evidence type="ECO:0000256" key="2">
    <source>
        <dbReference type="ARBA" id="ARBA00023277"/>
    </source>
</evidence>
<dbReference type="Gene3D" id="3.20.110.20">
    <property type="match status" value="1"/>
</dbReference>
<dbReference type="EMBL" id="JASNVW010000001">
    <property type="protein sequence ID" value="MDK6028166.1"/>
    <property type="molecule type" value="Genomic_DNA"/>
</dbReference>
<dbReference type="GO" id="GO:0016787">
    <property type="term" value="F:hydrolase activity"/>
    <property type="evidence" value="ECO:0007669"/>
    <property type="project" value="UniProtKB-KW"/>
</dbReference>
<dbReference type="SUPFAM" id="SSF88713">
    <property type="entry name" value="Glycoside hydrolase/deacetylase"/>
    <property type="match status" value="1"/>
</dbReference>
<protein>
    <submittedName>
        <fullName evidence="4">Glycoside hydrolase family 57 protein</fullName>
    </submittedName>
</protein>
<name>A0ABD4Z4B7_9CREN</name>
<keyword evidence="2" id="KW-0119">Carbohydrate metabolism</keyword>
<dbReference type="RefSeq" id="WP_285273138.1">
    <property type="nucleotide sequence ID" value="NZ_JASNVW010000001.1"/>
</dbReference>
<evidence type="ECO:0000259" key="3">
    <source>
        <dbReference type="Pfam" id="PF03065"/>
    </source>
</evidence>
<evidence type="ECO:0000313" key="5">
    <source>
        <dbReference type="Proteomes" id="UP001529235"/>
    </source>
</evidence>
<feature type="domain" description="Glycoside hydrolase family 57 N-terminal" evidence="3">
    <location>
        <begin position="113"/>
        <end position="415"/>
    </location>
</feature>
<dbReference type="InterPro" id="IPR011330">
    <property type="entry name" value="Glyco_hydro/deAcase_b/a-brl"/>
</dbReference>
<dbReference type="Proteomes" id="UP001529235">
    <property type="component" value="Unassembled WGS sequence"/>
</dbReference>
<keyword evidence="4" id="KW-0378">Hydrolase</keyword>
<evidence type="ECO:0000256" key="1">
    <source>
        <dbReference type="ARBA" id="ARBA00006821"/>
    </source>
</evidence>
<dbReference type="CDD" id="cd10796">
    <property type="entry name" value="GH57N_APU"/>
    <property type="match status" value="1"/>
</dbReference>
<dbReference type="Pfam" id="PF03065">
    <property type="entry name" value="Glyco_hydro_57"/>
    <property type="match status" value="1"/>
</dbReference>
<dbReference type="PANTHER" id="PTHR36306:SF1">
    <property type="entry name" value="ALPHA-AMYLASE-RELATED"/>
    <property type="match status" value="1"/>
</dbReference>
<dbReference type="InterPro" id="IPR004300">
    <property type="entry name" value="Glyco_hydro_57_N"/>
</dbReference>
<comment type="caution">
    <text evidence="4">The sequence shown here is derived from an EMBL/GenBank/DDBJ whole genome shotgun (WGS) entry which is preliminary data.</text>
</comment>
<evidence type="ECO:0000313" key="4">
    <source>
        <dbReference type="EMBL" id="MDK6028166.1"/>
    </source>
</evidence>
<comment type="similarity">
    <text evidence="1">Belongs to the glycosyl hydrolase 57 family.</text>
</comment>
<accession>A0ABD4Z4B7</accession>
<dbReference type="PANTHER" id="PTHR36306">
    <property type="entry name" value="ALPHA-AMYLASE-RELATED-RELATED"/>
    <property type="match status" value="1"/>
</dbReference>